<accession>A0A7J4THJ6</accession>
<dbReference type="GO" id="GO:0005886">
    <property type="term" value="C:plasma membrane"/>
    <property type="evidence" value="ECO:0007669"/>
    <property type="project" value="UniProtKB-SubCell"/>
</dbReference>
<evidence type="ECO:0000256" key="3">
    <source>
        <dbReference type="ARBA" id="ARBA00022692"/>
    </source>
</evidence>
<evidence type="ECO:0000256" key="1">
    <source>
        <dbReference type="ARBA" id="ARBA00004651"/>
    </source>
</evidence>
<name>A0A7J4THJ6_9EURY</name>
<reference evidence="9" key="1">
    <citation type="journal article" date="2020" name="bioRxiv">
        <title>A rank-normalized archaeal taxonomy based on genome phylogeny resolves widespread incomplete and uneven classifications.</title>
        <authorList>
            <person name="Rinke C."/>
            <person name="Chuvochina M."/>
            <person name="Mussig A.J."/>
            <person name="Chaumeil P.-A."/>
            <person name="Waite D.W."/>
            <person name="Whitman W.B."/>
            <person name="Parks D.H."/>
            <person name="Hugenholtz P."/>
        </authorList>
    </citation>
    <scope>NUCLEOTIDE SEQUENCE [LARGE SCALE GENOMIC DNA]</scope>
</reference>
<evidence type="ECO:0000256" key="2">
    <source>
        <dbReference type="ARBA" id="ARBA00022475"/>
    </source>
</evidence>
<feature type="transmembrane region" description="Helical" evidence="6">
    <location>
        <begin position="121"/>
        <end position="144"/>
    </location>
</feature>
<evidence type="ECO:0000259" key="7">
    <source>
        <dbReference type="Pfam" id="PF09335"/>
    </source>
</evidence>
<sequence length="216" mass="24150">MFREIISISESFIISNVSWAVFLGCILEQIIVPIPASLIVLSSTFIILKGTSFSLPAVWTLLVKIVIPASLGITLGSFVYYTLAYKLGTPFIERTSKYLGVSVSDVLDVEKKFKDSRYDDIFMFLARCFPVIPSIAINLFCGLIKYDLKKYIITTFLGSAVQIFGWGMLAWFAGNIYLILEDKIAYISNIVTGIIIVAVICFIIMKRRGKTRKDGP</sequence>
<comment type="subcellular location">
    <subcellularLocation>
        <location evidence="1">Cell membrane</location>
        <topology evidence="1">Multi-pass membrane protein</topology>
    </subcellularLocation>
</comment>
<feature type="transmembrane region" description="Helical" evidence="6">
    <location>
        <begin position="12"/>
        <end position="32"/>
    </location>
</feature>
<evidence type="ECO:0000313" key="8">
    <source>
        <dbReference type="EMBL" id="HII83371.1"/>
    </source>
</evidence>
<keyword evidence="2" id="KW-1003">Cell membrane</keyword>
<feature type="transmembrane region" description="Helical" evidence="6">
    <location>
        <begin position="65"/>
        <end position="83"/>
    </location>
</feature>
<dbReference type="InterPro" id="IPR051311">
    <property type="entry name" value="DedA_domain"/>
</dbReference>
<dbReference type="Proteomes" id="UP000586031">
    <property type="component" value="Unassembled WGS sequence"/>
</dbReference>
<keyword evidence="3 6" id="KW-0812">Transmembrane</keyword>
<comment type="caution">
    <text evidence="8">The sequence shown here is derived from an EMBL/GenBank/DDBJ whole genome shotgun (WGS) entry which is preliminary data.</text>
</comment>
<evidence type="ECO:0000256" key="6">
    <source>
        <dbReference type="SAM" id="Phobius"/>
    </source>
</evidence>
<evidence type="ECO:0000256" key="4">
    <source>
        <dbReference type="ARBA" id="ARBA00022989"/>
    </source>
</evidence>
<keyword evidence="5 6" id="KW-0472">Membrane</keyword>
<feature type="transmembrane region" description="Helical" evidence="6">
    <location>
        <begin position="184"/>
        <end position="205"/>
    </location>
</feature>
<feature type="transmembrane region" description="Helical" evidence="6">
    <location>
        <begin position="151"/>
        <end position="172"/>
    </location>
</feature>
<organism evidence="8 9">
    <name type="scientific">Methanobacterium subterraneum</name>
    <dbReference type="NCBI Taxonomy" id="59277"/>
    <lineage>
        <taxon>Archaea</taxon>
        <taxon>Methanobacteriati</taxon>
        <taxon>Methanobacteriota</taxon>
        <taxon>Methanomada group</taxon>
        <taxon>Methanobacteria</taxon>
        <taxon>Methanobacteriales</taxon>
        <taxon>Methanobacteriaceae</taxon>
        <taxon>Methanobacterium</taxon>
    </lineage>
</organism>
<evidence type="ECO:0000313" key="9">
    <source>
        <dbReference type="Proteomes" id="UP000586031"/>
    </source>
</evidence>
<dbReference type="AlphaFoldDB" id="A0A7J4THJ6"/>
<gene>
    <name evidence="8" type="ORF">HA271_00705</name>
</gene>
<evidence type="ECO:0000256" key="5">
    <source>
        <dbReference type="ARBA" id="ARBA00023136"/>
    </source>
</evidence>
<dbReference type="PANTHER" id="PTHR42709:SF6">
    <property type="entry name" value="UNDECAPRENYL PHOSPHATE TRANSPORTER A"/>
    <property type="match status" value="1"/>
</dbReference>
<dbReference type="PROSITE" id="PS51257">
    <property type="entry name" value="PROKAR_LIPOPROTEIN"/>
    <property type="match status" value="1"/>
</dbReference>
<protein>
    <submittedName>
        <fullName evidence="8">Membrane-associated protein</fullName>
    </submittedName>
</protein>
<feature type="domain" description="VTT" evidence="7">
    <location>
        <begin position="47"/>
        <end position="169"/>
    </location>
</feature>
<dbReference type="Pfam" id="PF09335">
    <property type="entry name" value="VTT_dom"/>
    <property type="match status" value="1"/>
</dbReference>
<proteinExistence type="predicted"/>
<dbReference type="InterPro" id="IPR032816">
    <property type="entry name" value="VTT_dom"/>
</dbReference>
<keyword evidence="4 6" id="KW-1133">Transmembrane helix</keyword>
<dbReference type="PANTHER" id="PTHR42709">
    <property type="entry name" value="ALKALINE PHOSPHATASE LIKE PROTEIN"/>
    <property type="match status" value="1"/>
</dbReference>
<dbReference type="EMBL" id="DUHE01000020">
    <property type="protein sequence ID" value="HII83371.1"/>
    <property type="molecule type" value="Genomic_DNA"/>
</dbReference>